<proteinExistence type="predicted"/>
<dbReference type="EMBL" id="JAJTJA010000007">
    <property type="protein sequence ID" value="KAH8696289.1"/>
    <property type="molecule type" value="Genomic_DNA"/>
</dbReference>
<dbReference type="Proteomes" id="UP001201262">
    <property type="component" value="Unassembled WGS sequence"/>
</dbReference>
<dbReference type="GeneID" id="70246640"/>
<evidence type="ECO:0000313" key="3">
    <source>
        <dbReference type="Proteomes" id="UP001201262"/>
    </source>
</evidence>
<keyword evidence="3" id="KW-1185">Reference proteome</keyword>
<dbReference type="AlphaFoldDB" id="A0AAD4PXD7"/>
<organism evidence="2 3">
    <name type="scientific">Talaromyces proteolyticus</name>
    <dbReference type="NCBI Taxonomy" id="1131652"/>
    <lineage>
        <taxon>Eukaryota</taxon>
        <taxon>Fungi</taxon>
        <taxon>Dikarya</taxon>
        <taxon>Ascomycota</taxon>
        <taxon>Pezizomycotina</taxon>
        <taxon>Eurotiomycetes</taxon>
        <taxon>Eurotiomycetidae</taxon>
        <taxon>Eurotiales</taxon>
        <taxon>Trichocomaceae</taxon>
        <taxon>Talaromyces</taxon>
        <taxon>Talaromyces sect. Bacilispori</taxon>
    </lineage>
</organism>
<sequence length="91" mass="10424">MPESLIRQHSENEIKLNSYTSEVHAWKKDGCLQAPPDAVAGTWEGRQAFIQVPWQTPLKVAIEKQEKGISAHNSMQYTQPPTNDLLRRQRL</sequence>
<evidence type="ECO:0000313" key="2">
    <source>
        <dbReference type="EMBL" id="KAH8696289.1"/>
    </source>
</evidence>
<accession>A0AAD4PXD7</accession>
<comment type="caution">
    <text evidence="2">The sequence shown here is derived from an EMBL/GenBank/DDBJ whole genome shotgun (WGS) entry which is preliminary data.</text>
</comment>
<feature type="region of interest" description="Disordered" evidence="1">
    <location>
        <begin position="69"/>
        <end position="91"/>
    </location>
</feature>
<feature type="compositionally biased region" description="Polar residues" evidence="1">
    <location>
        <begin position="71"/>
        <end position="82"/>
    </location>
</feature>
<reference evidence="2" key="1">
    <citation type="submission" date="2021-12" db="EMBL/GenBank/DDBJ databases">
        <title>Convergent genome expansion in fungi linked to evolution of root-endophyte symbiosis.</title>
        <authorList>
            <consortium name="DOE Joint Genome Institute"/>
            <person name="Ke Y.-H."/>
            <person name="Bonito G."/>
            <person name="Liao H.-L."/>
            <person name="Looney B."/>
            <person name="Rojas-Flechas A."/>
            <person name="Nash J."/>
            <person name="Hameed K."/>
            <person name="Schadt C."/>
            <person name="Martin F."/>
            <person name="Crous P.W."/>
            <person name="Miettinen O."/>
            <person name="Magnuson J.K."/>
            <person name="Labbe J."/>
            <person name="Jacobson D."/>
            <person name="Doktycz M.J."/>
            <person name="Veneault-Fourrey C."/>
            <person name="Kuo A."/>
            <person name="Mondo S."/>
            <person name="Calhoun S."/>
            <person name="Riley R."/>
            <person name="Ohm R."/>
            <person name="LaButti K."/>
            <person name="Andreopoulos B."/>
            <person name="Pangilinan J."/>
            <person name="Nolan M."/>
            <person name="Tritt A."/>
            <person name="Clum A."/>
            <person name="Lipzen A."/>
            <person name="Daum C."/>
            <person name="Barry K."/>
            <person name="Grigoriev I.V."/>
            <person name="Vilgalys R."/>
        </authorList>
    </citation>
    <scope>NUCLEOTIDE SEQUENCE</scope>
    <source>
        <strain evidence="2">PMI_201</strain>
    </source>
</reference>
<evidence type="ECO:0000256" key="1">
    <source>
        <dbReference type="SAM" id="MobiDB-lite"/>
    </source>
</evidence>
<gene>
    <name evidence="2" type="ORF">BGW36DRAFT_380622</name>
</gene>
<name>A0AAD4PXD7_9EURO</name>
<dbReference type="RefSeq" id="XP_046071227.1">
    <property type="nucleotide sequence ID" value="XM_046216353.1"/>
</dbReference>
<protein>
    <submittedName>
        <fullName evidence="2">Uncharacterized protein</fullName>
    </submittedName>
</protein>